<dbReference type="Pfam" id="PF10481">
    <property type="entry name" value="CENP-F_N"/>
    <property type="match status" value="1"/>
</dbReference>
<dbReference type="PANTHER" id="PTHR18874:SF10">
    <property type="entry name" value="CENTROMERE PROTEIN F"/>
    <property type="match status" value="1"/>
</dbReference>
<dbReference type="GO" id="GO:0051310">
    <property type="term" value="P:metaphase chromosome alignment"/>
    <property type="evidence" value="ECO:0007669"/>
    <property type="project" value="TreeGrafter"/>
</dbReference>
<dbReference type="OrthoDB" id="10255522at2759"/>
<gene>
    <name evidence="5" type="ORF">chiPu_0012913</name>
</gene>
<proteinExistence type="predicted"/>
<dbReference type="GO" id="GO:0005634">
    <property type="term" value="C:nucleus"/>
    <property type="evidence" value="ECO:0007669"/>
    <property type="project" value="TreeGrafter"/>
</dbReference>
<dbReference type="GO" id="GO:0008017">
    <property type="term" value="F:microtubule binding"/>
    <property type="evidence" value="ECO:0007669"/>
    <property type="project" value="InterPro"/>
</dbReference>
<evidence type="ECO:0000256" key="1">
    <source>
        <dbReference type="SAM" id="Coils"/>
    </source>
</evidence>
<evidence type="ECO:0000259" key="3">
    <source>
        <dbReference type="Pfam" id="PF10481"/>
    </source>
</evidence>
<dbReference type="InterPro" id="IPR043513">
    <property type="entry name" value="Cenp-F"/>
</dbReference>
<keyword evidence="6" id="KW-1185">Reference proteome</keyword>
<dbReference type="Proteomes" id="UP000287033">
    <property type="component" value="Unassembled WGS sequence"/>
</dbReference>
<dbReference type="PANTHER" id="PTHR18874">
    <property type="entry name" value="CMF/LEK/CENP CELL DIVISION-RELATED"/>
    <property type="match status" value="1"/>
</dbReference>
<feature type="coiled-coil region" evidence="1">
    <location>
        <begin position="194"/>
        <end position="221"/>
    </location>
</feature>
<feature type="compositionally biased region" description="Basic and acidic residues" evidence="2">
    <location>
        <begin position="1706"/>
        <end position="1723"/>
    </location>
</feature>
<evidence type="ECO:0000256" key="2">
    <source>
        <dbReference type="SAM" id="MobiDB-lite"/>
    </source>
</evidence>
<sequence>MPVVERHRCPIKRGKAIHLFGLIIDRRRIVVIMSWAVEEWKSELSSKALQKISEYEIQLEKLKKERQQKQLQLDSLEDAFRKHNQKLEDERNENVALKRETQGLTEARNSLEKTQQRLCHEIQVKEALVCSLEGQLLAAKKQIDNLEQELKRLEAELERSQRASTPTECQLHLTPTKIYPGCSTLSRPNEGSRLDELQEKYNQEIEEKKRLVSEVKALKLQVQQLQFSSNKSHRESAPQQIRASTFSWQQEGTPTRVPESPVGRGSPSSVFPWEQPRSPPYYSSSQKQNDNKSRTLGSKPGSGQLSPLEVSANAEVQELRKENQVLQSTMSELEVWVHSQEKEIKNHLNKLQEVQSHLEKSRTELAMKEQALVKSRDDLMRATIQQEQNNNKCAILEQKLKQVSEELSCQRQNAESARRLMEQKFKDKEKEHQQELSDQQRAYRNLEHQCKQEKNQLNQEIQKLKNEHLVLQSTMDKMAAQKQQVDRELEEVKANFHCAEKELTTYQRKGDTLQKSLQEALEAKGRFADWHDQSTQRIMHLEAQLKKLEKELALSQKLREGAKSENMALASKLKDLQKKLDSAFQPDCRSMHLSPEMCKLNRSDGNEVNECDIGEEQESSQSKDERSDNTGAVVGLSLKAGEEMLDSKEGSPLGELATKSVSLDQDSGTNLEKDPNLNIEIKAEVVQRGTSTESQNLKEARNVLPGPEEKVGTQLQEVSKETTTELELDGMENAAVLREPVEKGEGMIDLLDKPITVSVRLRECEVELDAVKSEKQMLQQELDDMKQTLGSKVIEGQKNQQTIVELRRKLKKATQKRAAETEHSTPLVTLQAGQISALEKDLEHERVKVARLQETNRLLELECSRISDLTRSIDGHMRPNEDEIQILQNAASKKIERLEQQLVDLNSEKTCIEEIIKASSWTFAESSDLPLENLQSQDAENLEVNKISPNHLGCNSGEMLEQKLNEERDLCLEVVKVGNERSYEEDGRELFLEQLKHKLAEQLEFDKQSLEHLKQVGELKKKCQELTTEKEQEEKAKRQAQENFDSLQSRIHRETQQLTVALETQSKNIEGLLLSMEEKDQTIQVLNGRLQDTFNVLSCLQKENFELKTSLKVVLQSKQKYADSAALSRNAMLEQTSEGLLPQCDPSESESGNVLSVQNLGLGEPAATVPADGMVQNSEPGHSENVFDILLLPEEQAVPQALDDQCEETKVPSDVLKLKEDPELQAQQHTLCCQNLFNPMLAVPREQRVRSVPAAKPTSGTPEVPSTVSSANQDIENQRQPVELNSEQRNDGSVARHSTSLLGTSGSVQKELLAFHIKKFCDETEMLIGEGTTEIADSKLVLAFKEKKPVDELRTEEELVEEVERVIGRLTHALLVSEEELKEAKELNQQVVSDLNKELNLLRSKCARLEQEKEQLHSEVQKAQETAGDKLSEIEDLMNAIQSSEARLRASTEEKNHLKQELKALRDWKQKVLEDGAGSESRKESGQGEPCALQESALKVNNQIQRLEEEHETLKNIAKTAKHSQRQLQEELKTIQSKKSALQNQVDHLQKRVVELNKENMELRARLKLWERNSAVKEDVPKEVLRVNGLHKTILPEGSQQQDTAQIIACKLGANLEALRQTVQGKSEEIDNNLLSYSDLQNKDQEVKVANKILSKALDHFHERRSETVASGQWPAARLKAQSSTEERKPDTGRQIGGDPTLAAEQDQKESSHRSKGHANPEEYLVRLNPAELTMQINTAELAARLQRNWLFRHHVSVAFDETEYEPYGLPDVVQKGFADIPSGPSCPHVLRRATINTTLWPQQQKKGLSVLAAFKALGGSNEQ</sequence>
<dbReference type="GO" id="GO:0010389">
    <property type="term" value="P:regulation of G2/M transition of mitotic cell cycle"/>
    <property type="evidence" value="ECO:0007669"/>
    <property type="project" value="TreeGrafter"/>
</dbReference>
<dbReference type="InterPro" id="IPR018302">
    <property type="entry name" value="CenpF/LEK1_Rb-prot-bd"/>
</dbReference>
<evidence type="ECO:0000313" key="5">
    <source>
        <dbReference type="EMBL" id="GCC34440.1"/>
    </source>
</evidence>
<feature type="region of interest" description="Disordered" evidence="2">
    <location>
        <begin position="1252"/>
        <end position="1301"/>
    </location>
</feature>
<reference evidence="5 6" key="1">
    <citation type="journal article" date="2018" name="Nat. Ecol. Evol.">
        <title>Shark genomes provide insights into elasmobranch evolution and the origin of vertebrates.</title>
        <authorList>
            <person name="Hara Y"/>
            <person name="Yamaguchi K"/>
            <person name="Onimaru K"/>
            <person name="Kadota M"/>
            <person name="Koyanagi M"/>
            <person name="Keeley SD"/>
            <person name="Tatsumi K"/>
            <person name="Tanaka K"/>
            <person name="Motone F"/>
            <person name="Kageyama Y"/>
            <person name="Nozu R"/>
            <person name="Adachi N"/>
            <person name="Nishimura O"/>
            <person name="Nakagawa R"/>
            <person name="Tanegashima C"/>
            <person name="Kiyatake I"/>
            <person name="Matsumoto R"/>
            <person name="Murakumo K"/>
            <person name="Nishida K"/>
            <person name="Terakita A"/>
            <person name="Kuratani S"/>
            <person name="Sato K"/>
            <person name="Hyodo S Kuraku.S."/>
        </authorList>
    </citation>
    <scope>NUCLEOTIDE SEQUENCE [LARGE SCALE GENOMIC DNA]</scope>
</reference>
<comment type="caution">
    <text evidence="5">The sequence shown here is derived from an EMBL/GenBank/DDBJ whole genome shotgun (WGS) entry which is preliminary data.</text>
</comment>
<feature type="compositionally biased region" description="Polar residues" evidence="2">
    <location>
        <begin position="1258"/>
        <end position="1287"/>
    </location>
</feature>
<feature type="region of interest" description="Disordered" evidence="2">
    <location>
        <begin position="227"/>
        <end position="309"/>
    </location>
</feature>
<evidence type="ECO:0008006" key="7">
    <source>
        <dbReference type="Google" id="ProtNLM"/>
    </source>
</evidence>
<feature type="coiled-coil region" evidence="1">
    <location>
        <begin position="309"/>
        <end position="579"/>
    </location>
</feature>
<feature type="compositionally biased region" description="Polar residues" evidence="2">
    <location>
        <begin position="237"/>
        <end position="253"/>
    </location>
</feature>
<dbReference type="OMA" id="RMKYPSG"/>
<evidence type="ECO:0000313" key="6">
    <source>
        <dbReference type="Proteomes" id="UP000287033"/>
    </source>
</evidence>
<dbReference type="Pfam" id="PF10490">
    <property type="entry name" value="CENP-F_C_Rb_bdg"/>
    <property type="match status" value="1"/>
</dbReference>
<dbReference type="Gene3D" id="1.10.287.1490">
    <property type="match status" value="1"/>
</dbReference>
<dbReference type="EMBL" id="BEZZ01000599">
    <property type="protein sequence ID" value="GCC34440.1"/>
    <property type="molecule type" value="Genomic_DNA"/>
</dbReference>
<accession>A0A401SVN2</accession>
<dbReference type="InterPro" id="IPR018463">
    <property type="entry name" value="Centromere_CenpF_N"/>
</dbReference>
<name>A0A401SVN2_CHIPU</name>
<feature type="domain" description="Centromere protein Cenp-F N-terminal" evidence="3">
    <location>
        <begin position="33"/>
        <end position="343"/>
    </location>
</feature>
<dbReference type="GO" id="GO:0000922">
    <property type="term" value="C:spindle pole"/>
    <property type="evidence" value="ECO:0007669"/>
    <property type="project" value="TreeGrafter"/>
</dbReference>
<dbReference type="GO" id="GO:0000278">
    <property type="term" value="P:mitotic cell cycle"/>
    <property type="evidence" value="ECO:0007669"/>
    <property type="project" value="TreeGrafter"/>
</dbReference>
<feature type="coiled-coil region" evidence="1">
    <location>
        <begin position="45"/>
        <end position="163"/>
    </location>
</feature>
<dbReference type="GO" id="GO:0070840">
    <property type="term" value="F:dynein complex binding"/>
    <property type="evidence" value="ECO:0007669"/>
    <property type="project" value="TreeGrafter"/>
</dbReference>
<keyword evidence="1" id="KW-0175">Coiled coil</keyword>
<protein>
    <recommendedName>
        <fullName evidence="7">Centromere protein F</fullName>
    </recommendedName>
</protein>
<organism evidence="5 6">
    <name type="scientific">Chiloscyllium punctatum</name>
    <name type="common">Brownbanded bambooshark</name>
    <name type="synonym">Hemiscyllium punctatum</name>
    <dbReference type="NCBI Taxonomy" id="137246"/>
    <lineage>
        <taxon>Eukaryota</taxon>
        <taxon>Metazoa</taxon>
        <taxon>Chordata</taxon>
        <taxon>Craniata</taxon>
        <taxon>Vertebrata</taxon>
        <taxon>Chondrichthyes</taxon>
        <taxon>Elasmobranchii</taxon>
        <taxon>Galeomorphii</taxon>
        <taxon>Galeoidea</taxon>
        <taxon>Orectolobiformes</taxon>
        <taxon>Hemiscylliidae</taxon>
        <taxon>Chiloscyllium</taxon>
    </lineage>
</organism>
<feature type="region of interest" description="Disordered" evidence="2">
    <location>
        <begin position="1665"/>
        <end position="1723"/>
    </location>
</feature>
<dbReference type="STRING" id="137246.A0A401SVN2"/>
<evidence type="ECO:0000259" key="4">
    <source>
        <dbReference type="Pfam" id="PF10490"/>
    </source>
</evidence>
<feature type="domain" description="Kinetochore protein Cenp-F/LEK1 Rb protein-binding" evidence="4">
    <location>
        <begin position="1761"/>
        <end position="1797"/>
    </location>
</feature>
<feature type="coiled-coil region" evidence="1">
    <location>
        <begin position="1497"/>
        <end position="1573"/>
    </location>
</feature>
<feature type="coiled-coil region" evidence="1">
    <location>
        <begin position="761"/>
        <end position="915"/>
    </location>
</feature>
<dbReference type="GO" id="GO:0000775">
    <property type="term" value="C:chromosome, centromeric region"/>
    <property type="evidence" value="ECO:0007669"/>
    <property type="project" value="InterPro"/>
</dbReference>
<feature type="coiled-coil region" evidence="1">
    <location>
        <begin position="1016"/>
        <end position="1057"/>
    </location>
</feature>
<feature type="coiled-coil region" evidence="1">
    <location>
        <begin position="1392"/>
        <end position="1461"/>
    </location>
</feature>